<dbReference type="EMBL" id="QJJK01000002">
    <property type="protein sequence ID" value="PXW63132.1"/>
    <property type="molecule type" value="Genomic_DNA"/>
</dbReference>
<feature type="region of interest" description="Disordered" evidence="2">
    <location>
        <begin position="324"/>
        <end position="346"/>
    </location>
</feature>
<evidence type="ECO:0000259" key="3">
    <source>
        <dbReference type="SMART" id="SM00470"/>
    </source>
</evidence>
<evidence type="ECO:0000313" key="4">
    <source>
        <dbReference type="EMBL" id="PXW63132.1"/>
    </source>
</evidence>
<comment type="caution">
    <text evidence="4">The sequence shown here is derived from an EMBL/GenBank/DDBJ whole genome shotgun (WGS) entry which is preliminary data.</text>
</comment>
<dbReference type="AlphaFoldDB" id="A0A2V3UD32"/>
<dbReference type="GO" id="GO:0003677">
    <property type="term" value="F:DNA binding"/>
    <property type="evidence" value="ECO:0007669"/>
    <property type="project" value="InterPro"/>
</dbReference>
<proteinExistence type="inferred from homology"/>
<dbReference type="InterPro" id="IPR004437">
    <property type="entry name" value="ParB/RepB/Spo0J"/>
</dbReference>
<feature type="domain" description="ParB-like N-terminal" evidence="3">
    <location>
        <begin position="65"/>
        <end position="156"/>
    </location>
</feature>
<dbReference type="InterPro" id="IPR017819">
    <property type="entry name" value="Plasmid_partition_RepB"/>
</dbReference>
<dbReference type="Pfam" id="PF02195">
    <property type="entry name" value="ParB_N"/>
    <property type="match status" value="1"/>
</dbReference>
<dbReference type="Gene3D" id="1.10.10.2830">
    <property type="match status" value="1"/>
</dbReference>
<evidence type="ECO:0000256" key="1">
    <source>
        <dbReference type="ARBA" id="ARBA00006295"/>
    </source>
</evidence>
<reference evidence="4 5" key="1">
    <citation type="submission" date="2018-05" db="EMBL/GenBank/DDBJ databases">
        <title>Genomic Encyclopedia of Type Strains, Phase IV (KMG-IV): sequencing the most valuable type-strain genomes for metagenomic binning, comparative biology and taxonomic classification.</title>
        <authorList>
            <person name="Goeker M."/>
        </authorList>
    </citation>
    <scope>NUCLEOTIDE SEQUENCE [LARGE SCALE GENOMIC DNA]</scope>
    <source>
        <strain evidence="4 5">DSM 6462</strain>
    </source>
</reference>
<accession>A0A2V3UD32</accession>
<dbReference type="SUPFAM" id="SSF109709">
    <property type="entry name" value="KorB DNA-binding domain-like"/>
    <property type="match status" value="1"/>
</dbReference>
<dbReference type="Pfam" id="PF07506">
    <property type="entry name" value="RepB"/>
    <property type="match status" value="1"/>
</dbReference>
<dbReference type="NCBIfam" id="TIGR00180">
    <property type="entry name" value="parB_part"/>
    <property type="match status" value="1"/>
</dbReference>
<dbReference type="SUPFAM" id="SSF110849">
    <property type="entry name" value="ParB/Sulfiredoxin"/>
    <property type="match status" value="1"/>
</dbReference>
<organism evidence="4 5">
    <name type="scientific">Chelatococcus asaccharovorans</name>
    <dbReference type="NCBI Taxonomy" id="28210"/>
    <lineage>
        <taxon>Bacteria</taxon>
        <taxon>Pseudomonadati</taxon>
        <taxon>Pseudomonadota</taxon>
        <taxon>Alphaproteobacteria</taxon>
        <taxon>Hyphomicrobiales</taxon>
        <taxon>Chelatococcaceae</taxon>
        <taxon>Chelatococcus</taxon>
    </lineage>
</organism>
<dbReference type="SMART" id="SM00470">
    <property type="entry name" value="ParB"/>
    <property type="match status" value="1"/>
</dbReference>
<dbReference type="GO" id="GO:0007059">
    <property type="term" value="P:chromosome segregation"/>
    <property type="evidence" value="ECO:0007669"/>
    <property type="project" value="TreeGrafter"/>
</dbReference>
<dbReference type="InterPro" id="IPR011111">
    <property type="entry name" value="Plasmid_RepB"/>
</dbReference>
<dbReference type="InterPro" id="IPR003115">
    <property type="entry name" value="ParB_N"/>
</dbReference>
<protein>
    <submittedName>
        <fullName evidence="4">ParB family chromosome partitioning protein</fullName>
    </submittedName>
</protein>
<dbReference type="RefSeq" id="WP_110373306.1">
    <property type="nucleotide sequence ID" value="NZ_JAHBRY010000002.1"/>
</dbReference>
<dbReference type="Gene3D" id="3.90.1530.30">
    <property type="match status" value="1"/>
</dbReference>
<dbReference type="InterPro" id="IPR037972">
    <property type="entry name" value="RepB_N"/>
</dbReference>
<dbReference type="PANTHER" id="PTHR33375:SF1">
    <property type="entry name" value="CHROMOSOME-PARTITIONING PROTEIN PARB-RELATED"/>
    <property type="match status" value="1"/>
</dbReference>
<dbReference type="PANTHER" id="PTHR33375">
    <property type="entry name" value="CHROMOSOME-PARTITIONING PROTEIN PARB-RELATED"/>
    <property type="match status" value="1"/>
</dbReference>
<comment type="similarity">
    <text evidence="1">Belongs to the ParB family.</text>
</comment>
<dbReference type="Proteomes" id="UP000248021">
    <property type="component" value="Unassembled WGS sequence"/>
</dbReference>
<feature type="compositionally biased region" description="Basic and acidic residues" evidence="2">
    <location>
        <begin position="328"/>
        <end position="346"/>
    </location>
</feature>
<keyword evidence="5" id="KW-1185">Reference proteome</keyword>
<sequence length="346" mass="37246">MARKNLLVGLTAGEAQAASGHAISETATHAAAAGQPAPHFGVMGTRGAIGAVTRSIEQLKAHAVVEIDCDLVERSFITDRLEGSAEDHRSLVASIREHGQQVPVLVRPHPAREGRYQIAYGHRRLRAVAELGIRLRAMVKPLTDEQLVVAQGQENSARTDLSFIEKALFAARLEEAGFKRDTLMAALSVDKTGLSRLISAAVKVPRDIIAAIGPAPKAGRDRWLALAERLEASGAAERAREASSRPDFAAASSDDRFLQILEAVAPKRRSAEPAVWSPIAGKRLLRIKDDATTLTLMIDKKAEPGFGDYLIGALPEIYAAFQAGSQGSERKKDHGRVAEPRKTTKL</sequence>
<name>A0A2V3UD32_9HYPH</name>
<evidence type="ECO:0000313" key="5">
    <source>
        <dbReference type="Proteomes" id="UP000248021"/>
    </source>
</evidence>
<dbReference type="OrthoDB" id="7908920at2"/>
<dbReference type="CDD" id="cd16405">
    <property type="entry name" value="RepB_like_N"/>
    <property type="match status" value="1"/>
</dbReference>
<dbReference type="InterPro" id="IPR036086">
    <property type="entry name" value="ParB/Sulfiredoxin_sf"/>
</dbReference>
<dbReference type="NCBIfam" id="TIGR03454">
    <property type="entry name" value="partition_RepB"/>
    <property type="match status" value="1"/>
</dbReference>
<dbReference type="InterPro" id="IPR050336">
    <property type="entry name" value="Chromosome_partition/occlusion"/>
</dbReference>
<gene>
    <name evidence="4" type="ORF">C7450_10247</name>
</gene>
<evidence type="ECO:0000256" key="2">
    <source>
        <dbReference type="SAM" id="MobiDB-lite"/>
    </source>
</evidence>
<dbReference type="GO" id="GO:0005694">
    <property type="term" value="C:chromosome"/>
    <property type="evidence" value="ECO:0007669"/>
    <property type="project" value="TreeGrafter"/>
</dbReference>